<dbReference type="Proteomes" id="UP000486351">
    <property type="component" value="Unassembled WGS sequence"/>
</dbReference>
<reference evidence="1 2" key="1">
    <citation type="submission" date="2018-09" db="EMBL/GenBank/DDBJ databases">
        <title>Genomic investigation of the strawberry pathogen Phytophthora fragariae indicates pathogenicity is determined by transcriptional variation in three key races.</title>
        <authorList>
            <person name="Adams T.M."/>
            <person name="Armitage A.D."/>
            <person name="Sobczyk M.K."/>
            <person name="Bates H.J."/>
            <person name="Dunwell J.M."/>
            <person name="Nellist C.F."/>
            <person name="Harrison R.J."/>
        </authorList>
    </citation>
    <scope>NUCLEOTIDE SEQUENCE [LARGE SCALE GENOMIC DNA]</scope>
    <source>
        <strain evidence="1 2">NOV-77</strain>
    </source>
</reference>
<organism evidence="1 2">
    <name type="scientific">Phytophthora fragariae</name>
    <dbReference type="NCBI Taxonomy" id="53985"/>
    <lineage>
        <taxon>Eukaryota</taxon>
        <taxon>Sar</taxon>
        <taxon>Stramenopiles</taxon>
        <taxon>Oomycota</taxon>
        <taxon>Peronosporomycetes</taxon>
        <taxon>Peronosporales</taxon>
        <taxon>Peronosporaceae</taxon>
        <taxon>Phytophthora</taxon>
    </lineage>
</organism>
<name>A0A6G0Q0R2_9STRA</name>
<proteinExistence type="predicted"/>
<dbReference type="EMBL" id="QXFY01008657">
    <property type="protein sequence ID" value="KAE9263753.1"/>
    <property type="molecule type" value="Genomic_DNA"/>
</dbReference>
<evidence type="ECO:0000313" key="1">
    <source>
        <dbReference type="EMBL" id="KAE9263753.1"/>
    </source>
</evidence>
<sequence length="135" mass="15484">MKDGVDADVDAIVDLMESELGTSSGKQDASARSKFNAFLGKHVGKNLTLAKLSASHVTKEMFGKLLSFFYKDPDIHWQTSMNYLSSIKRRLEETARSDLFRSDPEWYRRCRRHLQKQYLMIAISTGKKLKEQPPL</sequence>
<comment type="caution">
    <text evidence="1">The sequence shown here is derived from an EMBL/GenBank/DDBJ whole genome shotgun (WGS) entry which is preliminary data.</text>
</comment>
<evidence type="ECO:0000313" key="2">
    <source>
        <dbReference type="Proteomes" id="UP000486351"/>
    </source>
</evidence>
<gene>
    <name evidence="1" type="ORF">PF008_g32286</name>
</gene>
<dbReference type="AlphaFoldDB" id="A0A6G0Q0R2"/>
<accession>A0A6G0Q0R2</accession>
<protein>
    <submittedName>
        <fullName evidence="1">Uncharacterized protein</fullName>
    </submittedName>
</protein>